<keyword evidence="5" id="KW-0235">DNA replication</keyword>
<gene>
    <name evidence="12" type="ORF">BOW53_06075</name>
</gene>
<protein>
    <recommendedName>
        <fullName evidence="2 9">DNA polymerase III subunit delta</fullName>
        <ecNumber evidence="1 9">2.7.7.7</ecNumber>
    </recommendedName>
</protein>
<dbReference type="GO" id="GO:0003887">
    <property type="term" value="F:DNA-directed DNA polymerase activity"/>
    <property type="evidence" value="ECO:0007669"/>
    <property type="project" value="UniProtKB-UniRule"/>
</dbReference>
<dbReference type="CDD" id="cd18138">
    <property type="entry name" value="HLD_clamp_pol_III_delta"/>
    <property type="match status" value="1"/>
</dbReference>
<dbReference type="PANTHER" id="PTHR34388">
    <property type="entry name" value="DNA POLYMERASE III SUBUNIT DELTA"/>
    <property type="match status" value="1"/>
</dbReference>
<evidence type="ECO:0000256" key="4">
    <source>
        <dbReference type="ARBA" id="ARBA00022695"/>
    </source>
</evidence>
<keyword evidence="4" id="KW-0548">Nucleotidyltransferase</keyword>
<evidence type="ECO:0000313" key="12">
    <source>
        <dbReference type="EMBL" id="OOZ40900.1"/>
    </source>
</evidence>
<dbReference type="EMBL" id="MPRL01000016">
    <property type="protein sequence ID" value="OOZ40900.1"/>
    <property type="molecule type" value="Genomic_DNA"/>
</dbReference>
<organism evidence="12 13">
    <name type="scientific">Solemya pervernicosa gill symbiont</name>
    <dbReference type="NCBI Taxonomy" id="642797"/>
    <lineage>
        <taxon>Bacteria</taxon>
        <taxon>Pseudomonadati</taxon>
        <taxon>Pseudomonadota</taxon>
        <taxon>Gammaproteobacteria</taxon>
        <taxon>sulfur-oxidizing symbionts</taxon>
    </lineage>
</organism>
<dbReference type="InterPro" id="IPR032780">
    <property type="entry name" value="DNA_pol3_delt_C"/>
</dbReference>
<dbReference type="InterPro" id="IPR010372">
    <property type="entry name" value="DNA_pol3_delta_N"/>
</dbReference>
<dbReference type="Gene3D" id="1.20.272.10">
    <property type="match status" value="1"/>
</dbReference>
<evidence type="ECO:0000256" key="3">
    <source>
        <dbReference type="ARBA" id="ARBA00022679"/>
    </source>
</evidence>
<evidence type="ECO:0000256" key="1">
    <source>
        <dbReference type="ARBA" id="ARBA00012417"/>
    </source>
</evidence>
<dbReference type="InterPro" id="IPR005790">
    <property type="entry name" value="DNA_polIII_delta"/>
</dbReference>
<evidence type="ECO:0000256" key="2">
    <source>
        <dbReference type="ARBA" id="ARBA00017703"/>
    </source>
</evidence>
<evidence type="ECO:0000256" key="9">
    <source>
        <dbReference type="NCBIfam" id="TIGR01128"/>
    </source>
</evidence>
<comment type="catalytic activity">
    <reaction evidence="8">
        <text>DNA(n) + a 2'-deoxyribonucleoside 5'-triphosphate = DNA(n+1) + diphosphate</text>
        <dbReference type="Rhea" id="RHEA:22508"/>
        <dbReference type="Rhea" id="RHEA-COMP:17339"/>
        <dbReference type="Rhea" id="RHEA-COMP:17340"/>
        <dbReference type="ChEBI" id="CHEBI:33019"/>
        <dbReference type="ChEBI" id="CHEBI:61560"/>
        <dbReference type="ChEBI" id="CHEBI:173112"/>
        <dbReference type="EC" id="2.7.7.7"/>
    </reaction>
</comment>
<keyword evidence="3" id="KW-0808">Transferase</keyword>
<dbReference type="NCBIfam" id="TIGR01128">
    <property type="entry name" value="holA"/>
    <property type="match status" value="1"/>
</dbReference>
<evidence type="ECO:0000259" key="11">
    <source>
        <dbReference type="Pfam" id="PF14840"/>
    </source>
</evidence>
<dbReference type="SUPFAM" id="SSF52540">
    <property type="entry name" value="P-loop containing nucleoside triphosphate hydrolases"/>
    <property type="match status" value="1"/>
</dbReference>
<dbReference type="RefSeq" id="WP_078483197.1">
    <property type="nucleotide sequence ID" value="NZ_MPRL01000016.1"/>
</dbReference>
<dbReference type="GO" id="GO:0009360">
    <property type="term" value="C:DNA polymerase III complex"/>
    <property type="evidence" value="ECO:0007669"/>
    <property type="project" value="UniProtKB-UniRule"/>
</dbReference>
<dbReference type="Proteomes" id="UP000191110">
    <property type="component" value="Unassembled WGS sequence"/>
</dbReference>
<dbReference type="OrthoDB" id="9770982at2"/>
<dbReference type="InterPro" id="IPR008921">
    <property type="entry name" value="DNA_pol3_clamp-load_cplx_C"/>
</dbReference>
<dbReference type="PANTHER" id="PTHR34388:SF1">
    <property type="entry name" value="DNA POLYMERASE III SUBUNIT DELTA"/>
    <property type="match status" value="1"/>
</dbReference>
<accession>A0A1T2L767</accession>
<dbReference type="Pfam" id="PF14840">
    <property type="entry name" value="DNA_pol3_delt_C"/>
    <property type="match status" value="1"/>
</dbReference>
<dbReference type="Pfam" id="PF06144">
    <property type="entry name" value="DNA_pol3_delta"/>
    <property type="match status" value="1"/>
</dbReference>
<evidence type="ECO:0000259" key="10">
    <source>
        <dbReference type="Pfam" id="PF06144"/>
    </source>
</evidence>
<dbReference type="EC" id="2.7.7.7" evidence="1 9"/>
<dbReference type="SUPFAM" id="SSF48019">
    <property type="entry name" value="post-AAA+ oligomerization domain-like"/>
    <property type="match status" value="1"/>
</dbReference>
<dbReference type="Gene3D" id="1.10.8.60">
    <property type="match status" value="1"/>
</dbReference>
<dbReference type="GO" id="GO:0003677">
    <property type="term" value="F:DNA binding"/>
    <property type="evidence" value="ECO:0007669"/>
    <property type="project" value="InterPro"/>
</dbReference>
<evidence type="ECO:0000256" key="7">
    <source>
        <dbReference type="ARBA" id="ARBA00034754"/>
    </source>
</evidence>
<evidence type="ECO:0000256" key="6">
    <source>
        <dbReference type="ARBA" id="ARBA00022932"/>
    </source>
</evidence>
<evidence type="ECO:0000256" key="5">
    <source>
        <dbReference type="ARBA" id="ARBA00022705"/>
    </source>
</evidence>
<dbReference type="InterPro" id="IPR027417">
    <property type="entry name" value="P-loop_NTPase"/>
</dbReference>
<reference evidence="12 13" key="1">
    <citation type="submission" date="2016-11" db="EMBL/GenBank/DDBJ databases">
        <title>Mixed transmission modes and dynamic genome evolution in an obligate animal-bacterial symbiosis.</title>
        <authorList>
            <person name="Russell S.L."/>
            <person name="Corbett-Detig R.B."/>
            <person name="Cavanaugh C.M."/>
        </authorList>
    </citation>
    <scope>NUCLEOTIDE SEQUENCE [LARGE SCALE GENOMIC DNA]</scope>
    <source>
        <strain evidence="12">Sveles-Q1</strain>
    </source>
</reference>
<evidence type="ECO:0000313" key="13">
    <source>
        <dbReference type="Proteomes" id="UP000191110"/>
    </source>
</evidence>
<dbReference type="AlphaFoldDB" id="A0A1T2L767"/>
<keyword evidence="13" id="KW-1185">Reference proteome</keyword>
<comment type="caution">
    <text evidence="12">The sequence shown here is derived from an EMBL/GenBank/DDBJ whole genome shotgun (WGS) entry which is preliminary data.</text>
</comment>
<feature type="domain" description="DNA polymerase III delta N-terminal" evidence="10">
    <location>
        <begin position="20"/>
        <end position="134"/>
    </location>
</feature>
<evidence type="ECO:0000256" key="8">
    <source>
        <dbReference type="ARBA" id="ARBA00049244"/>
    </source>
</evidence>
<dbReference type="GO" id="GO:0006261">
    <property type="term" value="P:DNA-templated DNA replication"/>
    <property type="evidence" value="ECO:0007669"/>
    <property type="project" value="TreeGrafter"/>
</dbReference>
<proteinExistence type="inferred from homology"/>
<name>A0A1T2L767_9GAMM</name>
<sequence>MKLRFDQLQANLSKGLAPIYLISGDEPLQIQEAADTIRQAVREAGYSEREVMHVEKGFDWNSLAAASSAMSLFAEQRLLDLRMPSGKPGKPGKPGGAALTEYAARPAEDTILLITSGKLDKSAQNSKWFKSLDRVGVTLQVWPIDIQQLPNWIARRMKQKGMSPTREVCSLIAERVEGNLLAADQEVEKLFLLHGAGEIDLATVSAAVADSARFDVYSLADSALLGNTARAVRILDGLRAEGVEPILILWALTREIRQLAKMAHELARGGSLNSLFSSYRIWQSRQPLLRSALKRHKVADWDAMLSACAHLDRVLKGAAQGSRWDELLQLTLRLTGTDPMARATA</sequence>
<dbReference type="Gene3D" id="3.40.50.300">
    <property type="entry name" value="P-loop containing nucleotide triphosphate hydrolases"/>
    <property type="match status" value="1"/>
</dbReference>
<feature type="domain" description="DNA polymerase III subunit delta C-terminal" evidence="11">
    <location>
        <begin position="220"/>
        <end position="336"/>
    </location>
</feature>
<comment type="similarity">
    <text evidence="7">Belongs to the DNA polymerase HolA subunit family.</text>
</comment>
<keyword evidence="6" id="KW-0239">DNA-directed DNA polymerase</keyword>